<gene>
    <name evidence="2" type="ORF">GCM10010439_41450</name>
</gene>
<name>A0ABP6GRA0_9ACTN</name>
<proteinExistence type="predicted"/>
<protein>
    <recommendedName>
        <fullName evidence="1">DUF5753 domain-containing protein</fullName>
    </recommendedName>
</protein>
<organism evidence="2 3">
    <name type="scientific">Actinocorallia aurantiaca</name>
    <dbReference type="NCBI Taxonomy" id="46204"/>
    <lineage>
        <taxon>Bacteria</taxon>
        <taxon>Bacillati</taxon>
        <taxon>Actinomycetota</taxon>
        <taxon>Actinomycetes</taxon>
        <taxon>Streptosporangiales</taxon>
        <taxon>Thermomonosporaceae</taxon>
        <taxon>Actinocorallia</taxon>
    </lineage>
</organism>
<evidence type="ECO:0000259" key="1">
    <source>
        <dbReference type="Pfam" id="PF19054"/>
    </source>
</evidence>
<dbReference type="Pfam" id="PF19054">
    <property type="entry name" value="DUF5753"/>
    <property type="match status" value="1"/>
</dbReference>
<sequence length="234" mass="25048">MPQPTVSRVEMGHRVTNAGVVVRLVEALGLAETESRRLVELVRQAYEEAAPRLRRADAGVSFRAGAAVELGAAAREVRGFGALTVPAELRTAEYAEAARLEVRALRPAAGGEGRRVEFVLSEAALRTWPGSGGCMVGQLEHLLRLGVGAEVSLGVLPLNAGRGVGPSHGFTVFDEAAVSVETFTRELTLSAADEVRAYLDVYEGIRGVAVFGEEARELMERARRDVEGTLRSIQ</sequence>
<accession>A0ABP6GRA0</accession>
<keyword evidence="3" id="KW-1185">Reference proteome</keyword>
<dbReference type="Proteomes" id="UP001501842">
    <property type="component" value="Unassembled WGS sequence"/>
</dbReference>
<evidence type="ECO:0000313" key="3">
    <source>
        <dbReference type="Proteomes" id="UP001501842"/>
    </source>
</evidence>
<comment type="caution">
    <text evidence="2">The sequence shown here is derived from an EMBL/GenBank/DDBJ whole genome shotgun (WGS) entry which is preliminary data.</text>
</comment>
<feature type="domain" description="DUF5753" evidence="1">
    <location>
        <begin position="67"/>
        <end position="221"/>
    </location>
</feature>
<dbReference type="InterPro" id="IPR043917">
    <property type="entry name" value="DUF5753"/>
</dbReference>
<evidence type="ECO:0000313" key="2">
    <source>
        <dbReference type="EMBL" id="GAA2729839.1"/>
    </source>
</evidence>
<reference evidence="3" key="1">
    <citation type="journal article" date="2019" name="Int. J. Syst. Evol. Microbiol.">
        <title>The Global Catalogue of Microorganisms (GCM) 10K type strain sequencing project: providing services to taxonomists for standard genome sequencing and annotation.</title>
        <authorList>
            <consortium name="The Broad Institute Genomics Platform"/>
            <consortium name="The Broad Institute Genome Sequencing Center for Infectious Disease"/>
            <person name="Wu L."/>
            <person name="Ma J."/>
        </authorList>
    </citation>
    <scope>NUCLEOTIDE SEQUENCE [LARGE SCALE GENOMIC DNA]</scope>
    <source>
        <strain evidence="3">JCM 8201</strain>
    </source>
</reference>
<dbReference type="EMBL" id="BAAATZ010000016">
    <property type="protein sequence ID" value="GAA2729839.1"/>
    <property type="molecule type" value="Genomic_DNA"/>
</dbReference>